<dbReference type="Gene3D" id="1.10.260.40">
    <property type="entry name" value="lambda repressor-like DNA-binding domains"/>
    <property type="match status" value="1"/>
</dbReference>
<dbReference type="SUPFAM" id="SSF47413">
    <property type="entry name" value="lambda repressor-like DNA-binding domains"/>
    <property type="match status" value="1"/>
</dbReference>
<accession>A0A1Y0UYF5</accession>
<dbReference type="Proteomes" id="UP000195633">
    <property type="component" value="Chromosome"/>
</dbReference>
<dbReference type="CDD" id="cd00093">
    <property type="entry name" value="HTH_XRE"/>
    <property type="match status" value="1"/>
</dbReference>
<gene>
    <name evidence="2" type="ORF">S101447_01839</name>
</gene>
<dbReference type="AlphaFoldDB" id="A0A1Y0UYF5"/>
<evidence type="ECO:0000259" key="1">
    <source>
        <dbReference type="PROSITE" id="PS50943"/>
    </source>
</evidence>
<dbReference type="SMART" id="SM00530">
    <property type="entry name" value="HTH_XRE"/>
    <property type="match status" value="1"/>
</dbReference>
<evidence type="ECO:0000313" key="3">
    <source>
        <dbReference type="Proteomes" id="UP000195633"/>
    </source>
</evidence>
<dbReference type="EMBL" id="CP021524">
    <property type="protein sequence ID" value="ARW10901.1"/>
    <property type="molecule type" value="Genomic_DNA"/>
</dbReference>
<dbReference type="RefSeq" id="WP_338028316.1">
    <property type="nucleotide sequence ID" value="NZ_CP021524.1"/>
</dbReference>
<feature type="domain" description="HTH cro/C1-type" evidence="1">
    <location>
        <begin position="28"/>
        <end position="82"/>
    </location>
</feature>
<sequence>MTPFPVGEPFRMKKSLRTPRQLLLQALLTEARKTGGMTQAELAAALGKPQSFVAKYENGERRIDVIEFVDITAALGVSSADLLVRLAHGTEKSSPDGDNTTGRDE</sequence>
<evidence type="ECO:0000313" key="2">
    <source>
        <dbReference type="EMBL" id="ARW10901.1"/>
    </source>
</evidence>
<dbReference type="Pfam" id="PF01381">
    <property type="entry name" value="HTH_3"/>
    <property type="match status" value="1"/>
</dbReference>
<organism evidence="2 3">
    <name type="scientific">Acetobacter ascendens</name>
    <dbReference type="NCBI Taxonomy" id="481146"/>
    <lineage>
        <taxon>Bacteria</taxon>
        <taxon>Pseudomonadati</taxon>
        <taxon>Pseudomonadota</taxon>
        <taxon>Alphaproteobacteria</taxon>
        <taxon>Acetobacterales</taxon>
        <taxon>Acetobacteraceae</taxon>
        <taxon>Acetobacter</taxon>
    </lineage>
</organism>
<dbReference type="InterPro" id="IPR001387">
    <property type="entry name" value="Cro/C1-type_HTH"/>
</dbReference>
<proteinExistence type="predicted"/>
<dbReference type="PROSITE" id="PS50943">
    <property type="entry name" value="HTH_CROC1"/>
    <property type="match status" value="1"/>
</dbReference>
<dbReference type="GO" id="GO:0003677">
    <property type="term" value="F:DNA binding"/>
    <property type="evidence" value="ECO:0007669"/>
    <property type="project" value="InterPro"/>
</dbReference>
<dbReference type="InterPro" id="IPR010982">
    <property type="entry name" value="Lambda_DNA-bd_dom_sf"/>
</dbReference>
<protein>
    <recommendedName>
        <fullName evidence="1">HTH cro/C1-type domain-containing protein</fullName>
    </recommendedName>
</protein>
<reference evidence="2 3" key="1">
    <citation type="submission" date="2017-05" db="EMBL/GenBank/DDBJ databases">
        <title>Genome sequence of Acetobacter pasteurianus subsp. ascendens strain SRCM101447.</title>
        <authorList>
            <person name="Cho S.H."/>
        </authorList>
    </citation>
    <scope>NUCLEOTIDE SEQUENCE [LARGE SCALE GENOMIC DNA]</scope>
    <source>
        <strain evidence="2 3">SRCM101447</strain>
    </source>
</reference>
<name>A0A1Y0UYF5_9PROT</name>